<comment type="caution">
    <text evidence="4">The sequence shown here is derived from an EMBL/GenBank/DDBJ whole genome shotgun (WGS) entry which is preliminary data.</text>
</comment>
<dbReference type="SMART" id="SM00248">
    <property type="entry name" value="ANK"/>
    <property type="match status" value="6"/>
</dbReference>
<keyword evidence="5" id="KW-1185">Reference proteome</keyword>
<evidence type="ECO:0000256" key="2">
    <source>
        <dbReference type="ARBA" id="ARBA00023043"/>
    </source>
</evidence>
<evidence type="ECO:0000313" key="4">
    <source>
        <dbReference type="EMBL" id="KAI1846585.1"/>
    </source>
</evidence>
<evidence type="ECO:0000256" key="3">
    <source>
        <dbReference type="PROSITE-ProRule" id="PRU00023"/>
    </source>
</evidence>
<dbReference type="PROSITE" id="PS50297">
    <property type="entry name" value="ANK_REP_REGION"/>
    <property type="match status" value="1"/>
</dbReference>
<dbReference type="PANTHER" id="PTHR24198:SF165">
    <property type="entry name" value="ANKYRIN REPEAT-CONTAINING PROTEIN-RELATED"/>
    <property type="match status" value="1"/>
</dbReference>
<dbReference type="AlphaFoldDB" id="A0A9Q0AFF0"/>
<dbReference type="InterPro" id="IPR036770">
    <property type="entry name" value="Ankyrin_rpt-contain_sf"/>
</dbReference>
<reference evidence="4" key="1">
    <citation type="submission" date="2021-03" db="EMBL/GenBank/DDBJ databases">
        <title>Revisited historic fungal species revealed as producer of novel bioactive compounds through whole genome sequencing and comparative genomics.</title>
        <authorList>
            <person name="Vignolle G.A."/>
            <person name="Hochenegger N."/>
            <person name="Mach R.L."/>
            <person name="Mach-Aigner A.R."/>
            <person name="Javad Rahimi M."/>
            <person name="Salim K.A."/>
            <person name="Chan C.M."/>
            <person name="Lim L.B.L."/>
            <person name="Cai F."/>
            <person name="Druzhinina I.S."/>
            <person name="U'Ren J.M."/>
            <person name="Derntl C."/>
        </authorList>
    </citation>
    <scope>NUCLEOTIDE SEQUENCE</scope>
    <source>
        <strain evidence="4">TUCIM 5799</strain>
    </source>
</reference>
<name>A0A9Q0AFF0_9PEZI</name>
<keyword evidence="1" id="KW-0677">Repeat</keyword>
<dbReference type="EMBL" id="JAFIMR010000130">
    <property type="protein sequence ID" value="KAI1846585.1"/>
    <property type="molecule type" value="Genomic_DNA"/>
</dbReference>
<dbReference type="InterPro" id="IPR002110">
    <property type="entry name" value="Ankyrin_rpt"/>
</dbReference>
<evidence type="ECO:0000313" key="5">
    <source>
        <dbReference type="Proteomes" id="UP000829685"/>
    </source>
</evidence>
<dbReference type="PANTHER" id="PTHR24198">
    <property type="entry name" value="ANKYRIN REPEAT AND PROTEIN KINASE DOMAIN-CONTAINING PROTEIN"/>
    <property type="match status" value="1"/>
</dbReference>
<accession>A0A9Q0AFF0</accession>
<keyword evidence="2 3" id="KW-0040">ANK repeat</keyword>
<feature type="repeat" description="ANK" evidence="3">
    <location>
        <begin position="245"/>
        <end position="277"/>
    </location>
</feature>
<dbReference type="Proteomes" id="UP000829685">
    <property type="component" value="Unassembled WGS sequence"/>
</dbReference>
<sequence length="522" mass="58430">MAVSCALDCLPTELIRMISSLLPLKDRFSLFCSFPKLQAAIAYSLRDDEEASLYLAIEAPYGEHASIALLDQYRNSGRSFNLKSPISLEDVRPRRTNKNFSSYRGFWKPKVDLLGLALSQHRSEIFEWLLWHSDNTGRLGFLQSPLLVALTLRKEDAAMMLLNHGFSPFPGPCGISALHVAAAGGLFGLITCLVQRYRLDINQADYRGDTPLIYALASPFAHQDVLRTLVELGADVRKLTFYKGQSLSPLSVASWLGNPDLVKELLTHGADAKGEKEVMIYSCLREPARPLSCACSGDDGHGTVTRRKATINLLLKAGADPNVFVTHKHQSQPLLARLIRINRDWAAECIIASPRLDIDNTDSLGMAALEWALCTKYGRPQVALSLLQRGANVTVWTLQGYTTLMTDVWEATVARKIYDLLEEHPTLARTYQILYGHFSNIAPERRGHNVQEFLSTCPGPIARLINETGPAKLTNKDLLTHMRQHFIVHRARPRKVASLRTDWWNAESMRREDRTETENAVA</sequence>
<proteinExistence type="predicted"/>
<protein>
    <recommendedName>
        <fullName evidence="6">Ankyrin</fullName>
    </recommendedName>
</protein>
<evidence type="ECO:0000256" key="1">
    <source>
        <dbReference type="ARBA" id="ARBA00022737"/>
    </source>
</evidence>
<evidence type="ECO:0008006" key="6">
    <source>
        <dbReference type="Google" id="ProtNLM"/>
    </source>
</evidence>
<dbReference type="SUPFAM" id="SSF48403">
    <property type="entry name" value="Ankyrin repeat"/>
    <property type="match status" value="1"/>
</dbReference>
<dbReference type="Gene3D" id="1.25.40.20">
    <property type="entry name" value="Ankyrin repeat-containing domain"/>
    <property type="match status" value="2"/>
</dbReference>
<organism evidence="4 5">
    <name type="scientific">Neoarthrinium moseri</name>
    <dbReference type="NCBI Taxonomy" id="1658444"/>
    <lineage>
        <taxon>Eukaryota</taxon>
        <taxon>Fungi</taxon>
        <taxon>Dikarya</taxon>
        <taxon>Ascomycota</taxon>
        <taxon>Pezizomycotina</taxon>
        <taxon>Sordariomycetes</taxon>
        <taxon>Xylariomycetidae</taxon>
        <taxon>Amphisphaeriales</taxon>
        <taxon>Apiosporaceae</taxon>
        <taxon>Neoarthrinium</taxon>
    </lineage>
</organism>
<dbReference type="PROSITE" id="PS50088">
    <property type="entry name" value="ANK_REPEAT"/>
    <property type="match status" value="1"/>
</dbReference>
<dbReference type="Pfam" id="PF12796">
    <property type="entry name" value="Ank_2"/>
    <property type="match status" value="1"/>
</dbReference>
<gene>
    <name evidence="4" type="ORF">JX265_014031</name>
</gene>